<dbReference type="Gene3D" id="1.20.58.480">
    <property type="match status" value="1"/>
</dbReference>
<dbReference type="InterPro" id="IPR004981">
    <property type="entry name" value="Trp_2_3_dOase"/>
</dbReference>
<dbReference type="InterPro" id="IPR037217">
    <property type="entry name" value="Trp/Indoleamine_2_3_dOase-like"/>
</dbReference>
<dbReference type="SUPFAM" id="SSF140959">
    <property type="entry name" value="Indolic compounds 2,3-dioxygenase-like"/>
    <property type="match status" value="1"/>
</dbReference>
<proteinExistence type="predicted"/>
<dbReference type="PANTHER" id="PTHR10138">
    <property type="entry name" value="TRYPTOPHAN 2,3-DIOXYGENASE"/>
    <property type="match status" value="1"/>
</dbReference>
<dbReference type="RefSeq" id="WP_396685674.1">
    <property type="nucleotide sequence ID" value="NZ_JBIRPU010000041.1"/>
</dbReference>
<comment type="caution">
    <text evidence="1">The sequence shown here is derived from an EMBL/GenBank/DDBJ whole genome shotgun (WGS) entry which is preliminary data.</text>
</comment>
<gene>
    <name evidence="1" type="ORF">ACH4OY_30745</name>
</gene>
<dbReference type="Proteomes" id="UP001611075">
    <property type="component" value="Unassembled WGS sequence"/>
</dbReference>
<dbReference type="EMBL" id="JBIRPU010000041">
    <property type="protein sequence ID" value="MFI0797027.1"/>
    <property type="molecule type" value="Genomic_DNA"/>
</dbReference>
<dbReference type="Pfam" id="PF03301">
    <property type="entry name" value="Trp_dioxygenase"/>
    <property type="match status" value="1"/>
</dbReference>
<sequence>MTGPAPLHRWLAHRRPTAARFPYAAVVDAYQHHGKHFIPDEWTRLLAAARERMPEVRGVQRRYLAAFLSTVLDKVDGRYDYRTYLALNLLPLPDIGDTPTPTPAARLLARRDRTHAHLLTDLIRFELAAATGTTPLPQLRPEPQRAAKRVRHALRAAMPALHRLSLVDPAVGGDLEAVARQVVAAVDADLTAEERLAMKVSMLPVSTIHDEWMFIRVLQTFEVTFALLAVDLQAVVAAVHAGHLHLAATRMSTAATLLRDSAPLWSVMATLQPAAFHGFRPYTDGASAIQSRNYKLVESLCRTPAAGRRDSPAYLSVPDVRTLITHGQTSVDDALDALTPPHTTGADSPALASAMAEFTAVLRQWRQTHYGLAVRMLGADQPGTGYTHGTPYLAHARAEPVFRHRPNT</sequence>
<organism evidence="1 2">
    <name type="scientific">Micromonospora rubida</name>
    <dbReference type="NCBI Taxonomy" id="2697657"/>
    <lineage>
        <taxon>Bacteria</taxon>
        <taxon>Bacillati</taxon>
        <taxon>Actinomycetota</taxon>
        <taxon>Actinomycetes</taxon>
        <taxon>Micromonosporales</taxon>
        <taxon>Micromonosporaceae</taxon>
        <taxon>Micromonospora</taxon>
    </lineage>
</organism>
<dbReference type="PANTHER" id="PTHR10138:SF0">
    <property type="entry name" value="TRYPTOPHAN 2,3-DIOXYGENASE"/>
    <property type="match status" value="1"/>
</dbReference>
<protein>
    <submittedName>
        <fullName evidence="1">Tryptophan 2,3-dioxygenase family protein</fullName>
    </submittedName>
</protein>
<evidence type="ECO:0000313" key="1">
    <source>
        <dbReference type="EMBL" id="MFI0797027.1"/>
    </source>
</evidence>
<reference evidence="1 2" key="1">
    <citation type="submission" date="2024-10" db="EMBL/GenBank/DDBJ databases">
        <title>The Natural Products Discovery Center: Release of the First 8490 Sequenced Strains for Exploring Actinobacteria Biosynthetic Diversity.</title>
        <authorList>
            <person name="Kalkreuter E."/>
            <person name="Kautsar S.A."/>
            <person name="Yang D."/>
            <person name="Bader C.D."/>
            <person name="Teijaro C.N."/>
            <person name="Fluegel L."/>
            <person name="Davis C.M."/>
            <person name="Simpson J.R."/>
            <person name="Lauterbach L."/>
            <person name="Steele A.D."/>
            <person name="Gui C."/>
            <person name="Meng S."/>
            <person name="Li G."/>
            <person name="Viehrig K."/>
            <person name="Ye F."/>
            <person name="Su P."/>
            <person name="Kiefer A.F."/>
            <person name="Nichols A."/>
            <person name="Cepeda A.J."/>
            <person name="Yan W."/>
            <person name="Fan B."/>
            <person name="Jiang Y."/>
            <person name="Adhikari A."/>
            <person name="Zheng C.-J."/>
            <person name="Schuster L."/>
            <person name="Cowan T.M."/>
            <person name="Smanski M.J."/>
            <person name="Chevrette M.G."/>
            <person name="De Carvalho L.P.S."/>
            <person name="Shen B."/>
        </authorList>
    </citation>
    <scope>NUCLEOTIDE SEQUENCE [LARGE SCALE GENOMIC DNA]</scope>
    <source>
        <strain evidence="1 2">NPDC021253</strain>
    </source>
</reference>
<name>A0ABW7STJ2_9ACTN</name>
<accession>A0ABW7STJ2</accession>
<evidence type="ECO:0000313" key="2">
    <source>
        <dbReference type="Proteomes" id="UP001611075"/>
    </source>
</evidence>
<keyword evidence="2" id="KW-1185">Reference proteome</keyword>